<dbReference type="PANTHER" id="PTHR18964">
    <property type="entry name" value="ROK (REPRESSOR, ORF, KINASE) FAMILY"/>
    <property type="match status" value="1"/>
</dbReference>
<dbReference type="SUPFAM" id="SSF53067">
    <property type="entry name" value="Actin-like ATPase domain"/>
    <property type="match status" value="1"/>
</dbReference>
<proteinExistence type="inferred from homology"/>
<sequence>MSNNSIYTAGVDIGGTNLRLGIFGGGGKPESDVRILMPEAADVDFIIRNIKKFLYDNKKYNVKTLGIGIAGQIDAESGNIIFSPNLNWHNVPLKKGLEEELGLNNILVANDLAAITYGEWKYGAGKGFNNLICIFVGTGIGSGIIINGGLYTGCFNSAGEIGHTRIVSGGRKCTCGNYGCLEAYAGGHGIASIAIERAYADRPAFQDVINESGGVIESITAKSIAKAYKAGSKEAVRLIKETGEYLSDGVASAVNLLSPCAVILGGGVLDGIPELFDIVRAETLKRSLKASSSNLKILRSSLGEYAGIIGAAALSSSV</sequence>
<name>A0A520XBL1_9DELT</name>
<dbReference type="Gene3D" id="3.30.420.40">
    <property type="match status" value="2"/>
</dbReference>
<gene>
    <name evidence="2" type="ORF">EVJ48_06740</name>
</gene>
<evidence type="ECO:0000256" key="1">
    <source>
        <dbReference type="ARBA" id="ARBA00006479"/>
    </source>
</evidence>
<dbReference type="Proteomes" id="UP000322454">
    <property type="component" value="Unassembled WGS sequence"/>
</dbReference>
<protein>
    <submittedName>
        <fullName evidence="2">ROK family protein</fullName>
    </submittedName>
</protein>
<dbReference type="InterPro" id="IPR049874">
    <property type="entry name" value="ROK_cs"/>
</dbReference>
<dbReference type="Pfam" id="PF00480">
    <property type="entry name" value="ROK"/>
    <property type="match status" value="1"/>
</dbReference>
<comment type="similarity">
    <text evidence="1">Belongs to the ROK (NagC/XylR) family.</text>
</comment>
<evidence type="ECO:0000313" key="3">
    <source>
        <dbReference type="Proteomes" id="UP000322454"/>
    </source>
</evidence>
<evidence type="ECO:0000313" key="2">
    <source>
        <dbReference type="EMBL" id="RZV38518.1"/>
    </source>
</evidence>
<reference evidence="2 3" key="1">
    <citation type="submission" date="2019-01" db="EMBL/GenBank/DDBJ databases">
        <title>Insights into ecological role of a new deltaproteobacterial order Candidatus Sinidesulfobacterales (Sva0485) by metagenomics and metatranscriptomics.</title>
        <authorList>
            <person name="Tan S."/>
            <person name="Liu J."/>
            <person name="Fang Y."/>
            <person name="Hedlund B."/>
            <person name="Lian Z.-H."/>
            <person name="Huang L.-Y."/>
            <person name="Li J.-T."/>
            <person name="Huang L.-N."/>
            <person name="Li W.-J."/>
            <person name="Jiang H.-C."/>
            <person name="Dong H.-L."/>
            <person name="Shu W.-S."/>
        </authorList>
    </citation>
    <scope>NUCLEOTIDE SEQUENCE [LARGE SCALE GENOMIC DNA]</scope>
    <source>
        <strain evidence="2">AP4</strain>
    </source>
</reference>
<accession>A0A520XBL1</accession>
<dbReference type="InterPro" id="IPR043129">
    <property type="entry name" value="ATPase_NBD"/>
</dbReference>
<comment type="caution">
    <text evidence="2">The sequence shown here is derived from an EMBL/GenBank/DDBJ whole genome shotgun (WGS) entry which is preliminary data.</text>
</comment>
<dbReference type="PROSITE" id="PS01125">
    <property type="entry name" value="ROK"/>
    <property type="match status" value="1"/>
</dbReference>
<organism evidence="2 3">
    <name type="scientific">Candidatus Acidulodesulfobacterium acidiphilum</name>
    <dbReference type="NCBI Taxonomy" id="2597224"/>
    <lineage>
        <taxon>Bacteria</taxon>
        <taxon>Deltaproteobacteria</taxon>
        <taxon>Candidatus Acidulodesulfobacterales</taxon>
        <taxon>Candidatus Acidulodesulfobacterium</taxon>
    </lineage>
</organism>
<dbReference type="PANTHER" id="PTHR18964:SF149">
    <property type="entry name" value="BIFUNCTIONAL UDP-N-ACETYLGLUCOSAMINE 2-EPIMERASE_N-ACETYLMANNOSAMINE KINASE"/>
    <property type="match status" value="1"/>
</dbReference>
<dbReference type="InterPro" id="IPR000600">
    <property type="entry name" value="ROK"/>
</dbReference>
<dbReference type="AlphaFoldDB" id="A0A520XBL1"/>
<dbReference type="EMBL" id="SHMQ01000017">
    <property type="protein sequence ID" value="RZV38518.1"/>
    <property type="molecule type" value="Genomic_DNA"/>
</dbReference>